<dbReference type="AlphaFoldDB" id="A0A1I5VB84"/>
<keyword evidence="3" id="KW-1185">Reference proteome</keyword>
<dbReference type="EMBL" id="FOXR01000010">
    <property type="protein sequence ID" value="SFQ04720.1"/>
    <property type="molecule type" value="Genomic_DNA"/>
</dbReference>
<gene>
    <name evidence="2" type="ORF">SAMN05444406_11067</name>
</gene>
<dbReference type="InterPro" id="IPR054467">
    <property type="entry name" value="YkoP-like_dom"/>
</dbReference>
<reference evidence="2 3" key="1">
    <citation type="submission" date="2016-10" db="EMBL/GenBank/DDBJ databases">
        <authorList>
            <person name="de Groot N.N."/>
        </authorList>
    </citation>
    <scope>NUCLEOTIDE SEQUENCE [LARGE SCALE GENOMIC DNA]</scope>
    <source>
        <strain evidence="2 3">DSM 20678</strain>
    </source>
</reference>
<dbReference type="Pfam" id="PF22790">
    <property type="entry name" value="YkoP"/>
    <property type="match status" value="1"/>
</dbReference>
<protein>
    <recommendedName>
        <fullName evidence="1">YkoP-like domain-containing protein</fullName>
    </recommendedName>
</protein>
<organism evidence="2 3">
    <name type="scientific">Caldicoprobacter faecalis</name>
    <dbReference type="NCBI Taxonomy" id="937334"/>
    <lineage>
        <taxon>Bacteria</taxon>
        <taxon>Bacillati</taxon>
        <taxon>Bacillota</taxon>
        <taxon>Clostridia</taxon>
        <taxon>Caldicoprobacterales</taxon>
        <taxon>Caldicoprobacteraceae</taxon>
        <taxon>Caldicoprobacter</taxon>
    </lineage>
</organism>
<dbReference type="OrthoDB" id="368938at186802"/>
<evidence type="ECO:0000313" key="3">
    <source>
        <dbReference type="Proteomes" id="UP000198577"/>
    </source>
</evidence>
<accession>A0A1I5VB84</accession>
<dbReference type="RefSeq" id="WP_025747987.1">
    <property type="nucleotide sequence ID" value="NZ_FOXR01000010.1"/>
</dbReference>
<proteinExistence type="predicted"/>
<sequence>MIKRLIAPVFILWEKIFSRLNDIYTVENSPYGLLRMSIHPYSGDPLPLEDGSTLQPGEYVAELHISNTVIYSGKVGNVTVASDIHLLPLFREEMHNLARLARDGRLDPRVKALWGVTLFGPGVKRMGFQLRPLPSGKNATMLKAWMGFLRWIFSPPTARKRSRTSAARQAQEFWMSIKHLVEKYGN</sequence>
<name>A0A1I5VB84_9FIRM</name>
<dbReference type="Proteomes" id="UP000198577">
    <property type="component" value="Unassembled WGS sequence"/>
</dbReference>
<evidence type="ECO:0000259" key="1">
    <source>
        <dbReference type="Pfam" id="PF22790"/>
    </source>
</evidence>
<evidence type="ECO:0000313" key="2">
    <source>
        <dbReference type="EMBL" id="SFQ04720.1"/>
    </source>
</evidence>
<dbReference type="STRING" id="937334.SAMN05444406_11067"/>
<feature type="domain" description="YkoP-like" evidence="1">
    <location>
        <begin position="3"/>
        <end position="184"/>
    </location>
</feature>